<evidence type="ECO:0000256" key="1">
    <source>
        <dbReference type="SAM" id="SignalP"/>
    </source>
</evidence>
<dbReference type="eggNOG" id="ENOG5032MDC">
    <property type="taxonomic scope" value="Bacteria"/>
</dbReference>
<dbReference type="KEGG" id="tmb:Thimo_0336"/>
<reference evidence="2 3" key="1">
    <citation type="submission" date="2011-09" db="EMBL/GenBank/DDBJ databases">
        <title>Complete sequence of chromosome of Thioflavicoccus mobilis 8321.</title>
        <authorList>
            <consortium name="US DOE Joint Genome Institute"/>
            <person name="Lucas S."/>
            <person name="Han J."/>
            <person name="Lapidus A."/>
            <person name="Cheng J.-F."/>
            <person name="Goodwin L."/>
            <person name="Pitluck S."/>
            <person name="Peters L."/>
            <person name="Ovchinnikova G."/>
            <person name="Lu M."/>
            <person name="Detter J.C."/>
            <person name="Han C."/>
            <person name="Tapia R."/>
            <person name="Land M."/>
            <person name="Hauser L."/>
            <person name="Kyrpides N."/>
            <person name="Ivanova N."/>
            <person name="Pagani I."/>
            <person name="Vogl K."/>
            <person name="Liu Z."/>
            <person name="Imhoff J."/>
            <person name="Thiel V."/>
            <person name="Frigaard N.-U."/>
            <person name="Bryant D."/>
            <person name="Woyke T."/>
        </authorList>
    </citation>
    <scope>NUCLEOTIDE SEQUENCE [LARGE SCALE GENOMIC DNA]</scope>
    <source>
        <strain evidence="2 3">8321</strain>
    </source>
</reference>
<accession>L0GT70</accession>
<keyword evidence="1" id="KW-0732">Signal</keyword>
<organism evidence="2 3">
    <name type="scientific">Thioflavicoccus mobilis 8321</name>
    <dbReference type="NCBI Taxonomy" id="765912"/>
    <lineage>
        <taxon>Bacteria</taxon>
        <taxon>Pseudomonadati</taxon>
        <taxon>Pseudomonadota</taxon>
        <taxon>Gammaproteobacteria</taxon>
        <taxon>Chromatiales</taxon>
        <taxon>Chromatiaceae</taxon>
        <taxon>Thioflavicoccus</taxon>
    </lineage>
</organism>
<evidence type="ECO:0000313" key="2">
    <source>
        <dbReference type="EMBL" id="AGA89206.1"/>
    </source>
</evidence>
<evidence type="ECO:0000313" key="3">
    <source>
        <dbReference type="Proteomes" id="UP000010816"/>
    </source>
</evidence>
<dbReference type="OrthoDB" id="8926484at2"/>
<dbReference type="Proteomes" id="UP000010816">
    <property type="component" value="Chromosome"/>
</dbReference>
<evidence type="ECO:0008006" key="4">
    <source>
        <dbReference type="Google" id="ProtNLM"/>
    </source>
</evidence>
<keyword evidence="3" id="KW-1185">Reference proteome</keyword>
<dbReference type="EMBL" id="CP003051">
    <property type="protein sequence ID" value="AGA89206.1"/>
    <property type="molecule type" value="Genomic_DNA"/>
</dbReference>
<dbReference type="RefSeq" id="WP_015279356.1">
    <property type="nucleotide sequence ID" value="NC_019940.1"/>
</dbReference>
<dbReference type="STRING" id="765912.Thimo_0336"/>
<gene>
    <name evidence="2" type="ORF">Thimo_0336</name>
</gene>
<dbReference type="HOGENOM" id="CLU_121829_1_1_6"/>
<proteinExistence type="predicted"/>
<name>L0GT70_9GAMM</name>
<sequence length="160" mass="17060">MKTIAYFAAAALLWLGAAASAAEYEYPPTPTSSPEAMLDHGDFQGTPWLSGGVGLDEREYILDHYADDFNLKLEFALAGGSYLGDVEVLITTGSGDIVMQALSEGPWFLTRLPAGTYHVQATSGDRTLKQTVQVPASGLRTVTFGAWHESGADAPMVPAY</sequence>
<protein>
    <recommendedName>
        <fullName evidence="4">Carboxypeptidase regulatory-like domain-containing protein</fullName>
    </recommendedName>
</protein>
<feature type="signal peptide" evidence="1">
    <location>
        <begin position="1"/>
        <end position="21"/>
    </location>
</feature>
<dbReference type="AlphaFoldDB" id="L0GT70"/>
<feature type="chain" id="PRO_5003942994" description="Carboxypeptidase regulatory-like domain-containing protein" evidence="1">
    <location>
        <begin position="22"/>
        <end position="160"/>
    </location>
</feature>